<feature type="domain" description="GHMP kinase C-terminal" evidence="15">
    <location>
        <begin position="204"/>
        <end position="269"/>
    </location>
</feature>
<dbReference type="PRINTS" id="PR00958">
    <property type="entry name" value="HOMSERKINASE"/>
</dbReference>
<comment type="similarity">
    <text evidence="2 13">Belongs to the GHMP kinase family. Homoserine kinase subfamily.</text>
</comment>
<evidence type="ECO:0000256" key="1">
    <source>
        <dbReference type="ARBA" id="ARBA00005015"/>
    </source>
</evidence>
<keyword evidence="13" id="KW-0963">Cytoplasm</keyword>
<comment type="function">
    <text evidence="12 13">Catalyzes the ATP-dependent phosphorylation of L-homoserine to L-homoserine phosphate.</text>
</comment>
<feature type="binding site" evidence="13">
    <location>
        <begin position="89"/>
        <end position="99"/>
    </location>
    <ligand>
        <name>ATP</name>
        <dbReference type="ChEBI" id="CHEBI:30616"/>
    </ligand>
</feature>
<dbReference type="PANTHER" id="PTHR20861:SF1">
    <property type="entry name" value="HOMOSERINE KINASE"/>
    <property type="match status" value="1"/>
</dbReference>
<dbReference type="InterPro" id="IPR013750">
    <property type="entry name" value="GHMP_kinase_C_dom"/>
</dbReference>
<dbReference type="SUPFAM" id="SSF54211">
    <property type="entry name" value="Ribosomal protein S5 domain 2-like"/>
    <property type="match status" value="1"/>
</dbReference>
<evidence type="ECO:0000256" key="6">
    <source>
        <dbReference type="ARBA" id="ARBA00022679"/>
    </source>
</evidence>
<dbReference type="InterPro" id="IPR020568">
    <property type="entry name" value="Ribosomal_Su5_D2-typ_SF"/>
</dbReference>
<dbReference type="NCBIfam" id="TIGR00191">
    <property type="entry name" value="thrB"/>
    <property type="match status" value="1"/>
</dbReference>
<keyword evidence="5 13" id="KW-0028">Amino-acid biosynthesis</keyword>
<dbReference type="InterPro" id="IPR006204">
    <property type="entry name" value="GHMP_kinase_N_dom"/>
</dbReference>
<evidence type="ECO:0000313" key="17">
    <source>
        <dbReference type="Proteomes" id="UP000295063"/>
    </source>
</evidence>
<dbReference type="PROSITE" id="PS00627">
    <property type="entry name" value="GHMP_KINASES_ATP"/>
    <property type="match status" value="1"/>
</dbReference>
<evidence type="ECO:0000256" key="7">
    <source>
        <dbReference type="ARBA" id="ARBA00022697"/>
    </source>
</evidence>
<evidence type="ECO:0000256" key="4">
    <source>
        <dbReference type="ARBA" id="ARBA00017858"/>
    </source>
</evidence>
<dbReference type="NCBIfam" id="NF002288">
    <property type="entry name" value="PRK01212.1-4"/>
    <property type="match status" value="1"/>
</dbReference>
<comment type="subcellular location">
    <subcellularLocation>
        <location evidence="13">Cytoplasm</location>
    </subcellularLocation>
</comment>
<comment type="catalytic activity">
    <reaction evidence="11 13">
        <text>L-homoserine + ATP = O-phospho-L-homoserine + ADP + H(+)</text>
        <dbReference type="Rhea" id="RHEA:13985"/>
        <dbReference type="ChEBI" id="CHEBI:15378"/>
        <dbReference type="ChEBI" id="CHEBI:30616"/>
        <dbReference type="ChEBI" id="CHEBI:57476"/>
        <dbReference type="ChEBI" id="CHEBI:57590"/>
        <dbReference type="ChEBI" id="CHEBI:456216"/>
        <dbReference type="EC" id="2.7.1.39"/>
    </reaction>
</comment>
<evidence type="ECO:0000313" key="16">
    <source>
        <dbReference type="EMBL" id="TCL40037.1"/>
    </source>
</evidence>
<comment type="caution">
    <text evidence="16">The sequence shown here is derived from an EMBL/GenBank/DDBJ whole genome shotgun (WGS) entry which is preliminary data.</text>
</comment>
<proteinExistence type="inferred from homology"/>
<dbReference type="Pfam" id="PF08544">
    <property type="entry name" value="GHMP_kinases_C"/>
    <property type="match status" value="1"/>
</dbReference>
<sequence length="304" mass="32037">MSKVTVRVPGTTANCGPGFDAIGMSCTIYNTLELVLSPEGRTVIEIEGEGSSQIPNDDRNIALQAVKAVLEHHRITDAGIYIRLNNTIPLARGLGSSAAAIVAGLMAANAVTGNRLSKQTLLEMATSIEGHPDNVAPAIYGGICLSVMHETGTKCLSFLPPPNLGLVVAVPEFTLSTKVSRQVLPKTVPLKDAVFNVSRTALLVGALAKGDLTYLKYALEDRLHQPYRERLVPGMEAVFAAAVNEGAHGVTISGAGPSLIAYTTENHLKIGQAMAAAFEKHGSMAAYHVLEIDTVGAEIIEFIA</sequence>
<name>A0A4R1Q2K0_9FIRM</name>
<dbReference type="PANTHER" id="PTHR20861">
    <property type="entry name" value="HOMOSERINE/4-DIPHOSPHOCYTIDYL-2-C-METHYL-D-ERYTHRITOL KINASE"/>
    <property type="match status" value="1"/>
</dbReference>
<dbReference type="InterPro" id="IPR006203">
    <property type="entry name" value="GHMP_knse_ATP-bd_CS"/>
</dbReference>
<dbReference type="OrthoDB" id="9769912at2"/>
<dbReference type="InterPro" id="IPR000870">
    <property type="entry name" value="Homoserine_kinase"/>
</dbReference>
<dbReference type="EC" id="2.7.1.39" evidence="3 13"/>
<dbReference type="RefSeq" id="WP_132074282.1">
    <property type="nucleotide sequence ID" value="NZ_SLUI01000001.1"/>
</dbReference>
<evidence type="ECO:0000256" key="2">
    <source>
        <dbReference type="ARBA" id="ARBA00007370"/>
    </source>
</evidence>
<dbReference type="GO" id="GO:0004413">
    <property type="term" value="F:homoserine kinase activity"/>
    <property type="evidence" value="ECO:0007669"/>
    <property type="project" value="UniProtKB-UniRule"/>
</dbReference>
<dbReference type="Proteomes" id="UP000295063">
    <property type="component" value="Unassembled WGS sequence"/>
</dbReference>
<feature type="domain" description="GHMP kinase N-terminal" evidence="14">
    <location>
        <begin position="60"/>
        <end position="142"/>
    </location>
</feature>
<dbReference type="Gene3D" id="3.30.230.10">
    <property type="match status" value="1"/>
</dbReference>
<dbReference type="InterPro" id="IPR014721">
    <property type="entry name" value="Ribsml_uS5_D2-typ_fold_subgr"/>
</dbReference>
<keyword evidence="6 13" id="KW-0808">Transferase</keyword>
<comment type="pathway">
    <text evidence="1 13">Amino-acid biosynthesis; L-threonine biosynthesis; L-threonine from L-aspartate: step 4/5.</text>
</comment>
<evidence type="ECO:0000256" key="10">
    <source>
        <dbReference type="ARBA" id="ARBA00022840"/>
    </source>
</evidence>
<dbReference type="GO" id="GO:0005737">
    <property type="term" value="C:cytoplasm"/>
    <property type="evidence" value="ECO:0007669"/>
    <property type="project" value="UniProtKB-SubCell"/>
</dbReference>
<dbReference type="EMBL" id="SLUI01000001">
    <property type="protein sequence ID" value="TCL40037.1"/>
    <property type="molecule type" value="Genomic_DNA"/>
</dbReference>
<dbReference type="GO" id="GO:0009088">
    <property type="term" value="P:threonine biosynthetic process"/>
    <property type="evidence" value="ECO:0007669"/>
    <property type="project" value="UniProtKB-UniRule"/>
</dbReference>
<organism evidence="16 17">
    <name type="scientific">Anaerospora hongkongensis</name>
    <dbReference type="NCBI Taxonomy" id="244830"/>
    <lineage>
        <taxon>Bacteria</taxon>
        <taxon>Bacillati</taxon>
        <taxon>Bacillota</taxon>
        <taxon>Negativicutes</taxon>
        <taxon>Selenomonadales</taxon>
        <taxon>Sporomusaceae</taxon>
        <taxon>Anaerospora</taxon>
    </lineage>
</organism>
<keyword evidence="9 13" id="KW-0418">Kinase</keyword>
<evidence type="ECO:0000259" key="15">
    <source>
        <dbReference type="Pfam" id="PF08544"/>
    </source>
</evidence>
<evidence type="ECO:0000256" key="5">
    <source>
        <dbReference type="ARBA" id="ARBA00022605"/>
    </source>
</evidence>
<dbReference type="HAMAP" id="MF_00384">
    <property type="entry name" value="Homoser_kinase"/>
    <property type="match status" value="1"/>
</dbReference>
<evidence type="ECO:0000256" key="12">
    <source>
        <dbReference type="ARBA" id="ARBA00049954"/>
    </source>
</evidence>
<reference evidence="16 17" key="1">
    <citation type="submission" date="2019-03" db="EMBL/GenBank/DDBJ databases">
        <title>Genomic Encyclopedia of Type Strains, Phase IV (KMG-IV): sequencing the most valuable type-strain genomes for metagenomic binning, comparative biology and taxonomic classification.</title>
        <authorList>
            <person name="Goeker M."/>
        </authorList>
    </citation>
    <scope>NUCLEOTIDE SEQUENCE [LARGE SCALE GENOMIC DNA]</scope>
    <source>
        <strain evidence="16 17">DSM 15969</strain>
    </source>
</reference>
<dbReference type="Gene3D" id="3.30.70.890">
    <property type="entry name" value="GHMP kinase, C-terminal domain"/>
    <property type="match status" value="1"/>
</dbReference>
<protein>
    <recommendedName>
        <fullName evidence="4 13">Homoserine kinase</fullName>
        <shortName evidence="13">HK</shortName>
        <shortName evidence="13">HSK</shortName>
        <ecNumber evidence="3 13">2.7.1.39</ecNumber>
    </recommendedName>
</protein>
<evidence type="ECO:0000256" key="3">
    <source>
        <dbReference type="ARBA" id="ARBA00012078"/>
    </source>
</evidence>
<dbReference type="InterPro" id="IPR036554">
    <property type="entry name" value="GHMP_kinase_C_sf"/>
</dbReference>
<keyword evidence="17" id="KW-1185">Reference proteome</keyword>
<dbReference type="PIRSF" id="PIRSF000676">
    <property type="entry name" value="Homoser_kin"/>
    <property type="match status" value="1"/>
</dbReference>
<dbReference type="UniPathway" id="UPA00050">
    <property type="reaction ID" value="UER00064"/>
</dbReference>
<keyword evidence="8 13" id="KW-0547">Nucleotide-binding</keyword>
<keyword evidence="7 13" id="KW-0791">Threonine biosynthesis</keyword>
<evidence type="ECO:0000256" key="13">
    <source>
        <dbReference type="HAMAP-Rule" id="MF_00384"/>
    </source>
</evidence>
<dbReference type="AlphaFoldDB" id="A0A4R1Q2K0"/>
<evidence type="ECO:0000256" key="9">
    <source>
        <dbReference type="ARBA" id="ARBA00022777"/>
    </source>
</evidence>
<dbReference type="GO" id="GO:0005524">
    <property type="term" value="F:ATP binding"/>
    <property type="evidence" value="ECO:0007669"/>
    <property type="project" value="UniProtKB-UniRule"/>
</dbReference>
<evidence type="ECO:0000256" key="11">
    <source>
        <dbReference type="ARBA" id="ARBA00049375"/>
    </source>
</evidence>
<evidence type="ECO:0000256" key="8">
    <source>
        <dbReference type="ARBA" id="ARBA00022741"/>
    </source>
</evidence>
<evidence type="ECO:0000259" key="14">
    <source>
        <dbReference type="Pfam" id="PF00288"/>
    </source>
</evidence>
<keyword evidence="10 13" id="KW-0067">ATP-binding</keyword>
<dbReference type="Pfam" id="PF00288">
    <property type="entry name" value="GHMP_kinases_N"/>
    <property type="match status" value="1"/>
</dbReference>
<dbReference type="SUPFAM" id="SSF55060">
    <property type="entry name" value="GHMP Kinase, C-terminal domain"/>
    <property type="match status" value="1"/>
</dbReference>
<accession>A0A4R1Q2K0</accession>
<gene>
    <name evidence="13" type="primary">thrB</name>
    <name evidence="16" type="ORF">EV210_101238</name>
</gene>